<dbReference type="SUPFAM" id="SSF56672">
    <property type="entry name" value="DNA/RNA polymerases"/>
    <property type="match status" value="1"/>
</dbReference>
<dbReference type="GO" id="GO:0000166">
    <property type="term" value="F:nucleotide binding"/>
    <property type="evidence" value="ECO:0007669"/>
    <property type="project" value="InterPro"/>
</dbReference>
<feature type="region of interest" description="Disordered" evidence="5">
    <location>
        <begin position="1"/>
        <end position="158"/>
    </location>
</feature>
<evidence type="ECO:0000256" key="3">
    <source>
        <dbReference type="ARBA" id="ARBA00022695"/>
    </source>
</evidence>
<feature type="compositionally biased region" description="Basic and acidic residues" evidence="5">
    <location>
        <begin position="75"/>
        <end position="105"/>
    </location>
</feature>
<evidence type="ECO:0000256" key="5">
    <source>
        <dbReference type="SAM" id="MobiDB-lite"/>
    </source>
</evidence>
<keyword evidence="2" id="KW-0808">Transferase</keyword>
<evidence type="ECO:0000256" key="4">
    <source>
        <dbReference type="ARBA" id="ARBA00022932"/>
    </source>
</evidence>
<dbReference type="SUPFAM" id="SSF54001">
    <property type="entry name" value="Cysteine proteinases"/>
    <property type="match status" value="1"/>
</dbReference>
<dbReference type="GO" id="GO:0003677">
    <property type="term" value="F:DNA binding"/>
    <property type="evidence" value="ECO:0007669"/>
    <property type="project" value="InterPro"/>
</dbReference>
<keyword evidence="4" id="KW-0239">DNA-directed DNA polymerase</keyword>
<dbReference type="GO" id="GO:1900034">
    <property type="term" value="P:regulation of cellular response to heat"/>
    <property type="evidence" value="ECO:0007669"/>
    <property type="project" value="InterPro"/>
</dbReference>
<dbReference type="AlphaFoldDB" id="A0A8S2B1J4"/>
<keyword evidence="8" id="KW-1185">Reference proteome</keyword>
<dbReference type="InterPro" id="IPR039313">
    <property type="entry name" value="HIT4"/>
</dbReference>
<dbReference type="Proteomes" id="UP000682877">
    <property type="component" value="Chromosome 8"/>
</dbReference>
<dbReference type="InterPro" id="IPR038765">
    <property type="entry name" value="Papain-like_cys_pep_sf"/>
</dbReference>
<dbReference type="InterPro" id="IPR043502">
    <property type="entry name" value="DNA/RNA_pol_sf"/>
</dbReference>
<gene>
    <name evidence="7" type="ORF">AARE701A_LOCUS21878</name>
</gene>
<feature type="domain" description="DNA-directed DNA polymerase family B multifunctional" evidence="6">
    <location>
        <begin position="281"/>
        <end position="337"/>
    </location>
</feature>
<dbReference type="PANTHER" id="PTHR33704:SF1">
    <property type="entry name" value="PROTEIN HEAT INTOLERANT 4-RELATED"/>
    <property type="match status" value="1"/>
</dbReference>
<dbReference type="GO" id="GO:0003887">
    <property type="term" value="F:DNA-directed DNA polymerase activity"/>
    <property type="evidence" value="ECO:0007669"/>
    <property type="project" value="UniProtKB-KW"/>
</dbReference>
<accession>A0A8S2B1J4</accession>
<dbReference type="EMBL" id="LR999458">
    <property type="protein sequence ID" value="CAE6248546.1"/>
    <property type="molecule type" value="Genomic_DNA"/>
</dbReference>
<dbReference type="Gene3D" id="1.10.287.690">
    <property type="entry name" value="Helix hairpin bin"/>
    <property type="match status" value="1"/>
</dbReference>
<dbReference type="InterPro" id="IPR006134">
    <property type="entry name" value="DNA-dir_DNA_pol_B_multi_dom"/>
</dbReference>
<dbReference type="Pfam" id="PF00136">
    <property type="entry name" value="DNA_pol_B"/>
    <property type="match status" value="1"/>
</dbReference>
<keyword evidence="3" id="KW-0548">Nucleotidyltransferase</keyword>
<evidence type="ECO:0000256" key="1">
    <source>
        <dbReference type="ARBA" id="ARBA00012417"/>
    </source>
</evidence>
<evidence type="ECO:0000313" key="8">
    <source>
        <dbReference type="Proteomes" id="UP000682877"/>
    </source>
</evidence>
<evidence type="ECO:0000313" key="7">
    <source>
        <dbReference type="EMBL" id="CAE6248546.1"/>
    </source>
</evidence>
<sequence>MKKKGAKKKGGSRGGRKSGSTPSTSKNDEPVVETSTQETQPTQEEAEETEAKVESPAPAKEGENEEETEENQEEEAAKVEPKPAEEEKEDAKPDSPTRQEKDETASKNNEAKGASSSQPVLRRGLCKRATKTEKAEKKPTPRAKRARTTKPQEPEPEYFKEKRNMVTPEDVRKLNLPPEHATRTPSGETFVKQSLQKIESSITPSDKIGVASVEGEVGEIIPMKMDWIPYTPLEKRDRQVDRMNSQNFHLGLYSEKVCSQTFEDINNPFKVDESEQSTVVQIMFQSEPPVECEYDWVNNDIQGILPEILEELLTARKRAKADLKEAKDPHEKAILDGDNGFERSVEELKAAGHRVFLLYREIKGNKVSSGALCKQVKFFRSDWRRFLKLEEIEPRHLPIPRHSSRSRYPLILSPHLELRAHPERYRRFAEAEAGISYEEYLTSMASDQHWGDGITLAAAAQRLGVRIQVVSDNGFTPFSPDRETTRLLRLSFLRGGHYTSLRPRL</sequence>
<reference evidence="7" key="1">
    <citation type="submission" date="2021-01" db="EMBL/GenBank/DDBJ databases">
        <authorList>
            <person name="Bezrukov I."/>
        </authorList>
    </citation>
    <scope>NUCLEOTIDE SEQUENCE</scope>
</reference>
<evidence type="ECO:0000259" key="6">
    <source>
        <dbReference type="Pfam" id="PF00136"/>
    </source>
</evidence>
<feature type="compositionally biased region" description="Low complexity" evidence="5">
    <location>
        <begin position="32"/>
        <end position="43"/>
    </location>
</feature>
<feature type="compositionally biased region" description="Basic and acidic residues" evidence="5">
    <location>
        <begin position="130"/>
        <end position="139"/>
    </location>
</feature>
<feature type="compositionally biased region" description="Acidic residues" evidence="5">
    <location>
        <begin position="63"/>
        <end position="74"/>
    </location>
</feature>
<protein>
    <recommendedName>
        <fullName evidence="1">DNA-directed DNA polymerase</fullName>
        <ecNumber evidence="1">2.7.7.7</ecNumber>
    </recommendedName>
</protein>
<dbReference type="PANTHER" id="PTHR33704">
    <property type="entry name" value="PROTEIN HEAT INTOLERANT 4-RELATED"/>
    <property type="match status" value="1"/>
</dbReference>
<proteinExistence type="predicted"/>
<evidence type="ECO:0000256" key="2">
    <source>
        <dbReference type="ARBA" id="ARBA00022679"/>
    </source>
</evidence>
<name>A0A8S2B1J4_ARAAE</name>
<organism evidence="7 8">
    <name type="scientific">Arabidopsis arenosa</name>
    <name type="common">Sand rock-cress</name>
    <name type="synonym">Cardaminopsis arenosa</name>
    <dbReference type="NCBI Taxonomy" id="38785"/>
    <lineage>
        <taxon>Eukaryota</taxon>
        <taxon>Viridiplantae</taxon>
        <taxon>Streptophyta</taxon>
        <taxon>Embryophyta</taxon>
        <taxon>Tracheophyta</taxon>
        <taxon>Spermatophyta</taxon>
        <taxon>Magnoliopsida</taxon>
        <taxon>eudicotyledons</taxon>
        <taxon>Gunneridae</taxon>
        <taxon>Pentapetalae</taxon>
        <taxon>rosids</taxon>
        <taxon>malvids</taxon>
        <taxon>Brassicales</taxon>
        <taxon>Brassicaceae</taxon>
        <taxon>Camelineae</taxon>
        <taxon>Arabidopsis</taxon>
    </lineage>
</organism>
<feature type="compositionally biased region" description="Basic residues" evidence="5">
    <location>
        <begin position="1"/>
        <end position="16"/>
    </location>
</feature>
<dbReference type="EC" id="2.7.7.7" evidence="1"/>
<dbReference type="Gene3D" id="3.90.70.80">
    <property type="match status" value="1"/>
</dbReference>